<protein>
    <submittedName>
        <fullName evidence="2">Uncharacterized protein</fullName>
    </submittedName>
</protein>
<reference evidence="2" key="1">
    <citation type="submission" date="2022-12" db="EMBL/GenBank/DDBJ databases">
        <authorList>
            <person name="Petersen C."/>
        </authorList>
    </citation>
    <scope>NUCLEOTIDE SEQUENCE</scope>
    <source>
        <strain evidence="2">IBT 35673</strain>
    </source>
</reference>
<proteinExistence type="predicted"/>
<evidence type="ECO:0000313" key="2">
    <source>
        <dbReference type="EMBL" id="KAJ5322431.1"/>
    </source>
</evidence>
<accession>A0A9W9Q4K9</accession>
<dbReference type="Proteomes" id="UP001147695">
    <property type="component" value="Unassembled WGS sequence"/>
</dbReference>
<dbReference type="EMBL" id="JAPZBQ010000006">
    <property type="protein sequence ID" value="KAJ5322431.1"/>
    <property type="molecule type" value="Genomic_DNA"/>
</dbReference>
<evidence type="ECO:0000256" key="1">
    <source>
        <dbReference type="SAM" id="SignalP"/>
    </source>
</evidence>
<evidence type="ECO:0000313" key="3">
    <source>
        <dbReference type="Proteomes" id="UP001147695"/>
    </source>
</evidence>
<comment type="caution">
    <text evidence="2">The sequence shown here is derived from an EMBL/GenBank/DDBJ whole genome shotgun (WGS) entry which is preliminary data.</text>
</comment>
<feature type="signal peptide" evidence="1">
    <location>
        <begin position="1"/>
        <end position="18"/>
    </location>
</feature>
<reference evidence="2" key="2">
    <citation type="journal article" date="2023" name="IMA Fungus">
        <title>Comparative genomic study of the Penicillium genus elucidates a diverse pangenome and 15 lateral gene transfer events.</title>
        <authorList>
            <person name="Petersen C."/>
            <person name="Sorensen T."/>
            <person name="Nielsen M.R."/>
            <person name="Sondergaard T.E."/>
            <person name="Sorensen J.L."/>
            <person name="Fitzpatrick D.A."/>
            <person name="Frisvad J.C."/>
            <person name="Nielsen K.L."/>
        </authorList>
    </citation>
    <scope>NUCLEOTIDE SEQUENCE</scope>
    <source>
        <strain evidence="2">IBT 35673</strain>
    </source>
</reference>
<gene>
    <name evidence="2" type="ORF">N7452_010720</name>
</gene>
<organism evidence="2 3">
    <name type="scientific">Penicillium brevicompactum</name>
    <dbReference type="NCBI Taxonomy" id="5074"/>
    <lineage>
        <taxon>Eukaryota</taxon>
        <taxon>Fungi</taxon>
        <taxon>Dikarya</taxon>
        <taxon>Ascomycota</taxon>
        <taxon>Pezizomycotina</taxon>
        <taxon>Eurotiomycetes</taxon>
        <taxon>Eurotiomycetidae</taxon>
        <taxon>Eurotiales</taxon>
        <taxon>Aspergillaceae</taxon>
        <taxon>Penicillium</taxon>
    </lineage>
</organism>
<keyword evidence="1" id="KW-0732">Signal</keyword>
<sequence length="188" mass="20238">MQFKTLLFASGLILGASATSAGNATQNATDIAPAVQARLAQIDLGYQKTYLLLNHLGDHTANVTTDDVIDAYNVTASGENKALTKSQPTKPLSESTQLVLCQAYHSLALTGIQLNNAFVDYASHFNESQRDSMQSFFTKINGETGRFYVQVAKPALSYCLATLRADDKVVYDSLLKAVNALDPSTAPK</sequence>
<feature type="chain" id="PRO_5040916973" evidence="1">
    <location>
        <begin position="19"/>
        <end position="188"/>
    </location>
</feature>
<name>A0A9W9Q4K9_PENBR</name>
<dbReference type="AlphaFoldDB" id="A0A9W9Q4K9"/>